<name>A0A562QZF2_9BURK</name>
<keyword evidence="1" id="KW-0472">Membrane</keyword>
<keyword evidence="1" id="KW-0812">Transmembrane</keyword>
<keyword evidence="1" id="KW-1133">Transmembrane helix</keyword>
<feature type="transmembrane region" description="Helical" evidence="1">
    <location>
        <begin position="49"/>
        <end position="69"/>
    </location>
</feature>
<evidence type="ECO:0000256" key="1">
    <source>
        <dbReference type="SAM" id="Phobius"/>
    </source>
</evidence>
<keyword evidence="3" id="KW-1185">Reference proteome</keyword>
<comment type="caution">
    <text evidence="2">The sequence shown here is derived from an EMBL/GenBank/DDBJ whole genome shotgun (WGS) entry which is preliminary data.</text>
</comment>
<gene>
    <name evidence="2" type="ORF">IP91_04661</name>
</gene>
<protein>
    <submittedName>
        <fullName evidence="2">Uncharacterized protein</fullName>
    </submittedName>
</protein>
<sequence>MVSHRYLEPAMKPSTPAHLKTARGHAGFAVWYALLAMLLLVMVPETASPSWWAVAMLGAAMLLHLVLGWGARRAHGWARSVTLWMCFPLLAVVPLGTLAAIQMISYCWRGWERQSS</sequence>
<feature type="transmembrane region" description="Helical" evidence="1">
    <location>
        <begin position="21"/>
        <end position="43"/>
    </location>
</feature>
<dbReference type="AlphaFoldDB" id="A0A562QZF2"/>
<accession>A0A562QZF2</accession>
<evidence type="ECO:0000313" key="3">
    <source>
        <dbReference type="Proteomes" id="UP000318431"/>
    </source>
</evidence>
<dbReference type="Proteomes" id="UP000318431">
    <property type="component" value="Unassembled WGS sequence"/>
</dbReference>
<evidence type="ECO:0000313" key="2">
    <source>
        <dbReference type="EMBL" id="TWI61580.1"/>
    </source>
</evidence>
<dbReference type="EMBL" id="VLLB01000011">
    <property type="protein sequence ID" value="TWI61580.1"/>
    <property type="molecule type" value="Genomic_DNA"/>
</dbReference>
<feature type="transmembrane region" description="Helical" evidence="1">
    <location>
        <begin position="81"/>
        <end position="104"/>
    </location>
</feature>
<reference evidence="2 3" key="1">
    <citation type="journal article" date="2015" name="Stand. Genomic Sci.">
        <title>Genomic Encyclopedia of Bacterial and Archaeal Type Strains, Phase III: the genomes of soil and plant-associated and newly described type strains.</title>
        <authorList>
            <person name="Whitman W.B."/>
            <person name="Woyke T."/>
            <person name="Klenk H.P."/>
            <person name="Zhou Y."/>
            <person name="Lilburn T.G."/>
            <person name="Beck B.J."/>
            <person name="De Vos P."/>
            <person name="Vandamme P."/>
            <person name="Eisen J.A."/>
            <person name="Garrity G."/>
            <person name="Hugenholtz P."/>
            <person name="Kyrpides N.C."/>
        </authorList>
    </citation>
    <scope>NUCLEOTIDE SEQUENCE [LARGE SCALE GENOMIC DNA]</scope>
    <source>
        <strain evidence="2 3">CGMCC 1.10822</strain>
    </source>
</reference>
<organism evidence="2 3">
    <name type="scientific">Pseudoduganella lurida</name>
    <dbReference type="NCBI Taxonomy" id="1036180"/>
    <lineage>
        <taxon>Bacteria</taxon>
        <taxon>Pseudomonadati</taxon>
        <taxon>Pseudomonadota</taxon>
        <taxon>Betaproteobacteria</taxon>
        <taxon>Burkholderiales</taxon>
        <taxon>Oxalobacteraceae</taxon>
        <taxon>Telluria group</taxon>
        <taxon>Pseudoduganella</taxon>
    </lineage>
</organism>
<proteinExistence type="predicted"/>